<dbReference type="GO" id="GO:0008270">
    <property type="term" value="F:zinc ion binding"/>
    <property type="evidence" value="ECO:0007669"/>
    <property type="project" value="InterPro"/>
</dbReference>
<dbReference type="GO" id="GO:0000981">
    <property type="term" value="F:DNA-binding transcription factor activity, RNA polymerase II-specific"/>
    <property type="evidence" value="ECO:0007669"/>
    <property type="project" value="InterPro"/>
</dbReference>
<dbReference type="EMBL" id="KN832883">
    <property type="protein sequence ID" value="KIM96670.1"/>
    <property type="molecule type" value="Genomic_DNA"/>
</dbReference>
<dbReference type="SMART" id="SM00066">
    <property type="entry name" value="GAL4"/>
    <property type="match status" value="1"/>
</dbReference>
<organism evidence="3 4">
    <name type="scientific">Oidiodendron maius (strain Zn)</name>
    <dbReference type="NCBI Taxonomy" id="913774"/>
    <lineage>
        <taxon>Eukaryota</taxon>
        <taxon>Fungi</taxon>
        <taxon>Dikarya</taxon>
        <taxon>Ascomycota</taxon>
        <taxon>Pezizomycotina</taxon>
        <taxon>Leotiomycetes</taxon>
        <taxon>Leotiomycetes incertae sedis</taxon>
        <taxon>Myxotrichaceae</taxon>
        <taxon>Oidiodendron</taxon>
    </lineage>
</organism>
<dbReference type="Pfam" id="PF00172">
    <property type="entry name" value="Zn_clus"/>
    <property type="match status" value="1"/>
</dbReference>
<keyword evidence="1" id="KW-0539">Nucleus</keyword>
<dbReference type="InParanoid" id="A0A0C3GKL2"/>
<dbReference type="SUPFAM" id="SSF57701">
    <property type="entry name" value="Zn2/Cys6 DNA-binding domain"/>
    <property type="match status" value="1"/>
</dbReference>
<name>A0A0C3GKL2_OIDMZ</name>
<dbReference type="OrthoDB" id="4356994at2759"/>
<dbReference type="PROSITE" id="PS00463">
    <property type="entry name" value="ZN2_CY6_FUNGAL_1"/>
    <property type="match status" value="1"/>
</dbReference>
<protein>
    <recommendedName>
        <fullName evidence="2">Zn(2)-C6 fungal-type domain-containing protein</fullName>
    </recommendedName>
</protein>
<dbReference type="Gene3D" id="4.10.240.10">
    <property type="entry name" value="Zn(2)-C6 fungal-type DNA-binding domain"/>
    <property type="match status" value="1"/>
</dbReference>
<dbReference type="InterPro" id="IPR036864">
    <property type="entry name" value="Zn2-C6_fun-type_DNA-bd_sf"/>
</dbReference>
<dbReference type="InterPro" id="IPR001138">
    <property type="entry name" value="Zn2Cys6_DnaBD"/>
</dbReference>
<dbReference type="HOGENOM" id="CLU_710183_0_0_1"/>
<evidence type="ECO:0000256" key="1">
    <source>
        <dbReference type="ARBA" id="ARBA00023242"/>
    </source>
</evidence>
<sequence>MSQTSEPSGQSKPSENAKLARVACDQCHRCKLRCTRELPRCERCSHLGSPCTFSTGKPIGKPRGRKNKNPRISIANLRDKQDQTGSIITLDVTQPKQPPSFIANESSQTIVGSPGIDVAKSSASGNNQALLGHDVEPHDPFRHYPPEAISSVQSLSPSKDLVVETKTLLDFQHPSGSISITADLAEASCACSPSGFYMFSVLHQAHQSQPSLQLDQSLSMARRGVLTCQRTLNCNTCCNNAGMLLLLPLMYSVLSHYHKLLFGRIPPSPKMANSSPEFPITCTNTKAGAVLMGGLEVNGDLQERIIHAIIRSEIQAGMRVFIAFEQALMGEVNNSMDPNVCMALRQLSLALIEQFKSIVLR</sequence>
<accession>A0A0C3GKL2</accession>
<evidence type="ECO:0000313" key="3">
    <source>
        <dbReference type="EMBL" id="KIM96670.1"/>
    </source>
</evidence>
<evidence type="ECO:0000259" key="2">
    <source>
        <dbReference type="PROSITE" id="PS50048"/>
    </source>
</evidence>
<keyword evidence="4" id="KW-1185">Reference proteome</keyword>
<dbReference type="PROSITE" id="PS50048">
    <property type="entry name" value="ZN2_CY6_FUNGAL_2"/>
    <property type="match status" value="1"/>
</dbReference>
<evidence type="ECO:0000313" key="4">
    <source>
        <dbReference type="Proteomes" id="UP000054321"/>
    </source>
</evidence>
<gene>
    <name evidence="3" type="ORF">OIDMADRAFT_182893</name>
</gene>
<dbReference type="CDD" id="cd00067">
    <property type="entry name" value="GAL4"/>
    <property type="match status" value="1"/>
</dbReference>
<feature type="domain" description="Zn(2)-C6 fungal-type" evidence="2">
    <location>
        <begin position="23"/>
        <end position="53"/>
    </location>
</feature>
<proteinExistence type="predicted"/>
<dbReference type="STRING" id="913774.A0A0C3GKL2"/>
<dbReference type="AlphaFoldDB" id="A0A0C3GKL2"/>
<reference evidence="3 4" key="1">
    <citation type="submission" date="2014-04" db="EMBL/GenBank/DDBJ databases">
        <authorList>
            <consortium name="DOE Joint Genome Institute"/>
            <person name="Kuo A."/>
            <person name="Martino E."/>
            <person name="Perotto S."/>
            <person name="Kohler A."/>
            <person name="Nagy L.G."/>
            <person name="Floudas D."/>
            <person name="Copeland A."/>
            <person name="Barry K.W."/>
            <person name="Cichocki N."/>
            <person name="Veneault-Fourrey C."/>
            <person name="LaButti K."/>
            <person name="Lindquist E.A."/>
            <person name="Lipzen A."/>
            <person name="Lundell T."/>
            <person name="Morin E."/>
            <person name="Murat C."/>
            <person name="Sun H."/>
            <person name="Tunlid A."/>
            <person name="Henrissat B."/>
            <person name="Grigoriev I.V."/>
            <person name="Hibbett D.S."/>
            <person name="Martin F."/>
            <person name="Nordberg H.P."/>
            <person name="Cantor M.N."/>
            <person name="Hua S.X."/>
        </authorList>
    </citation>
    <scope>NUCLEOTIDE SEQUENCE [LARGE SCALE GENOMIC DNA]</scope>
    <source>
        <strain evidence="3 4">Zn</strain>
    </source>
</reference>
<dbReference type="Proteomes" id="UP000054321">
    <property type="component" value="Unassembled WGS sequence"/>
</dbReference>
<reference evidence="4" key="2">
    <citation type="submission" date="2015-01" db="EMBL/GenBank/DDBJ databases">
        <title>Evolutionary Origins and Diversification of the Mycorrhizal Mutualists.</title>
        <authorList>
            <consortium name="DOE Joint Genome Institute"/>
            <consortium name="Mycorrhizal Genomics Consortium"/>
            <person name="Kohler A."/>
            <person name="Kuo A."/>
            <person name="Nagy L.G."/>
            <person name="Floudas D."/>
            <person name="Copeland A."/>
            <person name="Barry K.W."/>
            <person name="Cichocki N."/>
            <person name="Veneault-Fourrey C."/>
            <person name="LaButti K."/>
            <person name="Lindquist E.A."/>
            <person name="Lipzen A."/>
            <person name="Lundell T."/>
            <person name="Morin E."/>
            <person name="Murat C."/>
            <person name="Riley R."/>
            <person name="Ohm R."/>
            <person name="Sun H."/>
            <person name="Tunlid A."/>
            <person name="Henrissat B."/>
            <person name="Grigoriev I.V."/>
            <person name="Hibbett D.S."/>
            <person name="Martin F."/>
        </authorList>
    </citation>
    <scope>NUCLEOTIDE SEQUENCE [LARGE SCALE GENOMIC DNA]</scope>
    <source>
        <strain evidence="4">Zn</strain>
    </source>
</reference>